<dbReference type="Gene3D" id="1.20.1250.20">
    <property type="entry name" value="MFS general substrate transporter like domains"/>
    <property type="match status" value="2"/>
</dbReference>
<dbReference type="GO" id="GO:0022857">
    <property type="term" value="F:transmembrane transporter activity"/>
    <property type="evidence" value="ECO:0007669"/>
    <property type="project" value="InterPro"/>
</dbReference>
<dbReference type="Pfam" id="PF07690">
    <property type="entry name" value="MFS_1"/>
    <property type="match status" value="1"/>
</dbReference>
<gene>
    <name evidence="5" type="ORF">CRYO30217_00889</name>
</gene>
<feature type="transmembrane region" description="Helical" evidence="4">
    <location>
        <begin position="375"/>
        <end position="394"/>
    </location>
</feature>
<dbReference type="RefSeq" id="WP_258541111.1">
    <property type="nucleotide sequence ID" value="NZ_OU015584.1"/>
</dbReference>
<dbReference type="KEGG" id="ptan:CRYO30217_00889"/>
<feature type="transmembrane region" description="Helical" evidence="4">
    <location>
        <begin position="48"/>
        <end position="68"/>
    </location>
</feature>
<protein>
    <recommendedName>
        <fullName evidence="7">MFS transporter</fullName>
    </recommendedName>
</protein>
<proteinExistence type="predicted"/>
<dbReference type="InterPro" id="IPR036259">
    <property type="entry name" value="MFS_trans_sf"/>
</dbReference>
<sequence length="405" mass="45733">MLGFKNIHRKIWNVILSEAALQLINGALMVLLLLYLRSKGFSDGENASFFASRFLGVLFISLPFGLYIKGKPLANYFKIASVSLPLFTLIAIYFIEIKSFWGIHISFLLWGVAFSLAEIPKIPFIMRNASTTKLSNSISLAYSTWSFGAVTSGLFIFLLSNSFPLIFDHKNCLIFMVLISFIGAFFAFRIKDEHVPEKVDRITFKNFFGSSNWSRIGYALTPTFIIAVGAGMSVPFIPLYFEGTFHLKYDDYSGFSFLAYGLVFALILFAPSIKNKYGMKYSIPVTQSLSVLCLVTLALMDFYNDWNWALFAALGAYILRQPLMNIAQPLTTEVIMKYVDKDDHEVTASLMALIWNGSFVFSSLVFGALRDKGVPFYGVFSITIILYLVAIVWYQQLIMKTEKIT</sequence>
<organism evidence="5 6">
    <name type="scientific">Parvicella tangerina</name>
    <dbReference type="NCBI Taxonomy" id="2829795"/>
    <lineage>
        <taxon>Bacteria</taxon>
        <taxon>Pseudomonadati</taxon>
        <taxon>Bacteroidota</taxon>
        <taxon>Flavobacteriia</taxon>
        <taxon>Flavobacteriales</taxon>
        <taxon>Parvicellaceae</taxon>
        <taxon>Parvicella</taxon>
    </lineage>
</organism>
<feature type="transmembrane region" description="Helical" evidence="4">
    <location>
        <begin position="216"/>
        <end position="240"/>
    </location>
</feature>
<accession>A0A916JLN0</accession>
<dbReference type="PANTHER" id="PTHR23525">
    <property type="entry name" value="TRANSPORTER, PUTATIVE-RELATED"/>
    <property type="match status" value="1"/>
</dbReference>
<evidence type="ECO:0000313" key="5">
    <source>
        <dbReference type="EMBL" id="CAG5079218.1"/>
    </source>
</evidence>
<evidence type="ECO:0000256" key="4">
    <source>
        <dbReference type="SAM" id="Phobius"/>
    </source>
</evidence>
<dbReference type="SUPFAM" id="SSF103473">
    <property type="entry name" value="MFS general substrate transporter"/>
    <property type="match status" value="1"/>
</dbReference>
<name>A0A916JLN0_9FLAO</name>
<feature type="transmembrane region" description="Helical" evidence="4">
    <location>
        <begin position="348"/>
        <end position="369"/>
    </location>
</feature>
<keyword evidence="3 4" id="KW-0472">Membrane</keyword>
<evidence type="ECO:0008006" key="7">
    <source>
        <dbReference type="Google" id="ProtNLM"/>
    </source>
</evidence>
<keyword evidence="1 4" id="KW-0812">Transmembrane</keyword>
<dbReference type="Proteomes" id="UP000683507">
    <property type="component" value="Chromosome"/>
</dbReference>
<feature type="transmembrane region" description="Helical" evidence="4">
    <location>
        <begin position="140"/>
        <end position="167"/>
    </location>
</feature>
<dbReference type="EMBL" id="OU015584">
    <property type="protein sequence ID" value="CAG5079218.1"/>
    <property type="molecule type" value="Genomic_DNA"/>
</dbReference>
<feature type="transmembrane region" description="Helical" evidence="4">
    <location>
        <begin position="252"/>
        <end position="269"/>
    </location>
</feature>
<feature type="transmembrane region" description="Helical" evidence="4">
    <location>
        <begin position="101"/>
        <end position="119"/>
    </location>
</feature>
<dbReference type="AlphaFoldDB" id="A0A916JLN0"/>
<reference evidence="5" key="1">
    <citation type="submission" date="2021-04" db="EMBL/GenBank/DDBJ databases">
        <authorList>
            <person name="Rodrigo-Torres L."/>
            <person name="Arahal R. D."/>
            <person name="Lucena T."/>
        </authorList>
    </citation>
    <scope>NUCLEOTIDE SEQUENCE</scope>
    <source>
        <strain evidence="5">AS29M-1</strain>
    </source>
</reference>
<keyword evidence="2 4" id="KW-1133">Transmembrane helix</keyword>
<feature type="transmembrane region" description="Helical" evidence="4">
    <location>
        <begin position="281"/>
        <end position="300"/>
    </location>
</feature>
<evidence type="ECO:0000256" key="2">
    <source>
        <dbReference type="ARBA" id="ARBA00022989"/>
    </source>
</evidence>
<feature type="transmembrane region" description="Helical" evidence="4">
    <location>
        <begin position="12"/>
        <end position="36"/>
    </location>
</feature>
<feature type="transmembrane region" description="Helical" evidence="4">
    <location>
        <begin position="173"/>
        <end position="190"/>
    </location>
</feature>
<dbReference type="PANTHER" id="PTHR23525:SF1">
    <property type="entry name" value="NODULIN-LIKE DOMAIN-CONTAINING PROTEIN"/>
    <property type="match status" value="1"/>
</dbReference>
<keyword evidence="6" id="KW-1185">Reference proteome</keyword>
<dbReference type="InterPro" id="IPR011701">
    <property type="entry name" value="MFS"/>
</dbReference>
<evidence type="ECO:0000313" key="6">
    <source>
        <dbReference type="Proteomes" id="UP000683507"/>
    </source>
</evidence>
<evidence type="ECO:0000256" key="1">
    <source>
        <dbReference type="ARBA" id="ARBA00022692"/>
    </source>
</evidence>
<feature type="transmembrane region" description="Helical" evidence="4">
    <location>
        <begin position="75"/>
        <end position="95"/>
    </location>
</feature>
<evidence type="ECO:0000256" key="3">
    <source>
        <dbReference type="ARBA" id="ARBA00023136"/>
    </source>
</evidence>